<dbReference type="SUPFAM" id="SSF55103">
    <property type="entry name" value="FAD-linked oxidases, C-terminal domain"/>
    <property type="match status" value="1"/>
</dbReference>
<dbReference type="Pfam" id="PF02913">
    <property type="entry name" value="FAD-oxidase_C"/>
    <property type="match status" value="1"/>
</dbReference>
<dbReference type="Pfam" id="PF13183">
    <property type="entry name" value="Fer4_8"/>
    <property type="match status" value="1"/>
</dbReference>
<dbReference type="PANTHER" id="PTHR11748">
    <property type="entry name" value="D-LACTATE DEHYDROGENASE"/>
    <property type="match status" value="1"/>
</dbReference>
<dbReference type="PROSITE" id="PS51387">
    <property type="entry name" value="FAD_PCMH"/>
    <property type="match status" value="1"/>
</dbReference>
<dbReference type="GO" id="GO:0071949">
    <property type="term" value="F:FAD binding"/>
    <property type="evidence" value="ECO:0007669"/>
    <property type="project" value="InterPro"/>
</dbReference>
<evidence type="ECO:0000313" key="10">
    <source>
        <dbReference type="Proteomes" id="UP000037251"/>
    </source>
</evidence>
<evidence type="ECO:0000256" key="7">
    <source>
        <dbReference type="ARBA" id="ARBA00023014"/>
    </source>
</evidence>
<dbReference type="InterPro" id="IPR017896">
    <property type="entry name" value="4Fe4S_Fe-S-bd"/>
</dbReference>
<dbReference type="Gene3D" id="1.10.1060.10">
    <property type="entry name" value="Alpha-helical ferredoxin"/>
    <property type="match status" value="1"/>
</dbReference>
<dbReference type="SUPFAM" id="SSF56176">
    <property type="entry name" value="FAD-binding/transporter-associated domain-like"/>
    <property type="match status" value="1"/>
</dbReference>
<keyword evidence="10" id="KW-1185">Reference proteome</keyword>
<dbReference type="GO" id="GO:0008168">
    <property type="term" value="F:methyltransferase activity"/>
    <property type="evidence" value="ECO:0007669"/>
    <property type="project" value="UniProtKB-KW"/>
</dbReference>
<dbReference type="EMBL" id="LGUS01000233">
    <property type="protein sequence ID" value="KOG28572.1"/>
    <property type="molecule type" value="Genomic_DNA"/>
</dbReference>
<dbReference type="Gene3D" id="3.30.70.2740">
    <property type="match status" value="1"/>
</dbReference>
<dbReference type="InterPro" id="IPR009051">
    <property type="entry name" value="Helical_ferredxn"/>
</dbReference>
<dbReference type="GO" id="GO:0004458">
    <property type="term" value="F:D-lactate dehydrogenase (cytochrome) activity"/>
    <property type="evidence" value="ECO:0007669"/>
    <property type="project" value="TreeGrafter"/>
</dbReference>
<evidence type="ECO:0000256" key="4">
    <source>
        <dbReference type="ARBA" id="ARBA00022827"/>
    </source>
</evidence>
<dbReference type="InterPro" id="IPR016169">
    <property type="entry name" value="FAD-bd_PCMH_sub2"/>
</dbReference>
<comment type="cofactor">
    <cofactor evidence="1">
        <name>FAD</name>
        <dbReference type="ChEBI" id="CHEBI:57692"/>
    </cofactor>
</comment>
<keyword evidence="4" id="KW-0274">FAD</keyword>
<dbReference type="eggNOG" id="COG0247">
    <property type="taxonomic scope" value="Bacteria"/>
</dbReference>
<dbReference type="SUPFAM" id="SSF46548">
    <property type="entry name" value="alpha-helical ferredoxin"/>
    <property type="match status" value="1"/>
</dbReference>
<dbReference type="Pfam" id="PF01565">
    <property type="entry name" value="FAD_binding_4"/>
    <property type="match status" value="1"/>
</dbReference>
<evidence type="ECO:0000256" key="3">
    <source>
        <dbReference type="ARBA" id="ARBA00022723"/>
    </source>
</evidence>
<dbReference type="AlphaFoldDB" id="A0A0L8KRP7"/>
<evidence type="ECO:0000256" key="2">
    <source>
        <dbReference type="ARBA" id="ARBA00022630"/>
    </source>
</evidence>
<dbReference type="InterPro" id="IPR036318">
    <property type="entry name" value="FAD-bd_PCMH-like_sf"/>
</dbReference>
<keyword evidence="6" id="KW-0408">Iron</keyword>
<keyword evidence="5" id="KW-0560">Oxidoreductase</keyword>
<dbReference type="InterPro" id="IPR004113">
    <property type="entry name" value="FAD-bd_oxidored_4_C"/>
</dbReference>
<organism evidence="9 10">
    <name type="scientific">Streptomyces resistomycificus</name>
    <dbReference type="NCBI Taxonomy" id="67356"/>
    <lineage>
        <taxon>Bacteria</taxon>
        <taxon>Bacillati</taxon>
        <taxon>Actinomycetota</taxon>
        <taxon>Actinomycetes</taxon>
        <taxon>Kitasatosporales</taxon>
        <taxon>Streptomycetaceae</taxon>
        <taxon>Streptomyces</taxon>
        <taxon>Streptomyces aurantiacus group</taxon>
    </lineage>
</organism>
<dbReference type="GO" id="GO:0032259">
    <property type="term" value="P:methylation"/>
    <property type="evidence" value="ECO:0007669"/>
    <property type="project" value="UniProtKB-KW"/>
</dbReference>
<dbReference type="PATRIC" id="fig|67356.5.peg.8476"/>
<dbReference type="Gene3D" id="3.30.465.10">
    <property type="match status" value="1"/>
</dbReference>
<sequence length="952" mass="100811">MRELADRLPAARTDALTRSAYTADASIYRVVPGAVVEPRDAEEAATAVAVAAAHGVGVTSRGGGTSIAGNAIGPGLVLDFSRHMNEVVAIDPDARTATVQPGAVLGTVRARAAEHGLTVGPDPSTYSRCTIGGMIGNHACGPHSVAWGTTADITERVDVLRADGRLLSMGAGTTGDQELDARLHGLRDAKLAEIRTELGRFSRQVSGYGLHRLLPENGFHVARSLVGSEGTCGIVLGATISLVEVPAARALLVLGFPDVYDAASAAPALARAGALTVEGMDAALVDALRARPGRAAGVDLLPPGGAWLYCEIGGTDPADAEARARRVGRETGARWEVFADPARTDALWSIRRNGAGIATRMADGREAWPGWEDSAVPAENLAGYLKDLHALMAERNRQGTITGHFGEGCLHLRVDWDLTSDAGIADYRAFIEAAADIAVSHGGCASGEHGDGRARSELLTRTYSPELLAAFREFKNIWDPGGLLNPGILVDPAPLDASVRPGPGHDRHALPLLTLSADRGSMAGAVRRCIGVGSCRNATGAMCPSFQATGDEVHSTRGRARVLGEMLRGETLPGAWRSDEVREALDLCLSCKACKSECPVNVDMAAYKAEFLHQHYKGRLRPRAHYALGWLPLLGRIASLAPRAVTALTKRPLIARGLLRIAGLETRRDLPELAPRTFRQWFRARRTSATVGRAPAGRDGTVVERETVVLWPDTFSNYLDPQGAQDTVEVLEALGYDVVLPDGPVCCGLTWYSTGQLGVARAVLDRSLKSLEQHLAAGRTVVGVEPSCTQALREESVELLPDSDTARRLAAQTTTLAELVARHEGEWPFGALDSDAVLQPHCHTEAGPGHGAELEVLARLGVDTDVVTAGCCGLAGNFGFEPGHWEVSQSSAERELYPKVRAADSGTMIVADGFSCRTQISQGTERGATHLAGLLRRALTTGRDTPAQRKNG</sequence>
<comment type="caution">
    <text evidence="9">The sequence shown here is derived from an EMBL/GenBank/DDBJ whole genome shotgun (WGS) entry which is preliminary data.</text>
</comment>
<keyword evidence="9" id="KW-0808">Transferase</keyword>
<dbReference type="GO" id="GO:0008720">
    <property type="term" value="F:D-lactate dehydrogenase (NAD+) activity"/>
    <property type="evidence" value="ECO:0007669"/>
    <property type="project" value="TreeGrafter"/>
</dbReference>
<dbReference type="STRING" id="67356.AQJ84_36940"/>
<reference evidence="10" key="1">
    <citation type="submission" date="2015-07" db="EMBL/GenBank/DDBJ databases">
        <authorList>
            <person name="Ju K.-S."/>
            <person name="Doroghazi J.R."/>
            <person name="Metcalf W.W."/>
        </authorList>
    </citation>
    <scope>NUCLEOTIDE SEQUENCE [LARGE SCALE GENOMIC DNA]</scope>
    <source>
        <strain evidence="10">NRRL 2290</strain>
    </source>
</reference>
<dbReference type="InterPro" id="IPR017900">
    <property type="entry name" value="4Fe4S_Fe_S_CS"/>
</dbReference>
<dbReference type="eggNOG" id="COG0277">
    <property type="taxonomic scope" value="Bacteria"/>
</dbReference>
<dbReference type="PROSITE" id="PS00198">
    <property type="entry name" value="4FE4S_FER_1"/>
    <property type="match status" value="1"/>
</dbReference>
<dbReference type="Pfam" id="PF02754">
    <property type="entry name" value="CCG"/>
    <property type="match status" value="1"/>
</dbReference>
<dbReference type="InterPro" id="IPR006094">
    <property type="entry name" value="Oxid_FAD_bind_N"/>
</dbReference>
<accession>A0A0L8KRP7</accession>
<name>A0A0L8KRP7_9ACTN</name>
<evidence type="ECO:0000256" key="6">
    <source>
        <dbReference type="ARBA" id="ARBA00023004"/>
    </source>
</evidence>
<dbReference type="Proteomes" id="UP000037251">
    <property type="component" value="Unassembled WGS sequence"/>
</dbReference>
<evidence type="ECO:0000256" key="1">
    <source>
        <dbReference type="ARBA" id="ARBA00001974"/>
    </source>
</evidence>
<dbReference type="GO" id="GO:1903457">
    <property type="term" value="P:lactate catabolic process"/>
    <property type="evidence" value="ECO:0007669"/>
    <property type="project" value="TreeGrafter"/>
</dbReference>
<evidence type="ECO:0000256" key="5">
    <source>
        <dbReference type="ARBA" id="ARBA00023002"/>
    </source>
</evidence>
<dbReference type="GO" id="GO:0046872">
    <property type="term" value="F:metal ion binding"/>
    <property type="evidence" value="ECO:0007669"/>
    <property type="project" value="UniProtKB-KW"/>
</dbReference>
<keyword evidence="2" id="KW-0285">Flavoprotein</keyword>
<keyword evidence="7" id="KW-0411">Iron-sulfur</keyword>
<keyword evidence="9" id="KW-0489">Methyltransferase</keyword>
<gene>
    <name evidence="9" type="ORF">ADK37_39630</name>
</gene>
<dbReference type="PANTHER" id="PTHR11748:SF119">
    <property type="entry name" value="D-2-HYDROXYGLUTARATE DEHYDROGENASE"/>
    <property type="match status" value="1"/>
</dbReference>
<dbReference type="GO" id="GO:0051536">
    <property type="term" value="F:iron-sulfur cluster binding"/>
    <property type="evidence" value="ECO:0007669"/>
    <property type="project" value="UniProtKB-KW"/>
</dbReference>
<dbReference type="InterPro" id="IPR004017">
    <property type="entry name" value="Cys_rich_dom"/>
</dbReference>
<evidence type="ECO:0000259" key="8">
    <source>
        <dbReference type="PROSITE" id="PS51387"/>
    </source>
</evidence>
<feature type="domain" description="FAD-binding PCMH-type" evidence="8">
    <location>
        <begin position="28"/>
        <end position="245"/>
    </location>
</feature>
<protein>
    <submittedName>
        <fullName evidence="9">Dimethylmenaquinone methyltransferase</fullName>
    </submittedName>
</protein>
<keyword evidence="3" id="KW-0479">Metal-binding</keyword>
<proteinExistence type="predicted"/>
<dbReference type="InterPro" id="IPR016166">
    <property type="entry name" value="FAD-bd_PCMH"/>
</dbReference>
<dbReference type="InterPro" id="IPR016164">
    <property type="entry name" value="FAD-linked_Oxase-like_C"/>
</dbReference>
<evidence type="ECO:0000313" key="9">
    <source>
        <dbReference type="EMBL" id="KOG28572.1"/>
    </source>
</evidence>